<dbReference type="Pfam" id="PF08892">
    <property type="entry name" value="YqcI_YcgG"/>
    <property type="match status" value="1"/>
</dbReference>
<dbReference type="Proteomes" id="UP001224661">
    <property type="component" value="Unassembled WGS sequence"/>
</dbReference>
<keyword evidence="3" id="KW-1185">Reference proteome</keyword>
<feature type="compositionally biased region" description="Basic and acidic residues" evidence="1">
    <location>
        <begin position="223"/>
        <end position="232"/>
    </location>
</feature>
<reference evidence="2 3" key="1">
    <citation type="submission" date="2023-05" db="EMBL/GenBank/DDBJ databases">
        <title>Draft genome sequence of Streptomyces sp. B-S-A8 isolated from a cave soil in Thailand.</title>
        <authorList>
            <person name="Chamroensaksri N."/>
            <person name="Muangham S."/>
        </authorList>
    </citation>
    <scope>NUCLEOTIDE SEQUENCE [LARGE SCALE GENOMIC DNA]</scope>
    <source>
        <strain evidence="2 3">B-S-A8</strain>
    </source>
</reference>
<proteinExistence type="predicted"/>
<dbReference type="PANTHER" id="PTHR40045:SF1">
    <property type="entry name" value="YQCI_YCGG FAMILY PROTEIN"/>
    <property type="match status" value="1"/>
</dbReference>
<gene>
    <name evidence="2" type="primary">gntA</name>
    <name evidence="2" type="ORF">QIS99_24610</name>
</gene>
<evidence type="ECO:0000313" key="3">
    <source>
        <dbReference type="Proteomes" id="UP001224661"/>
    </source>
</evidence>
<dbReference type="InterPro" id="IPR014988">
    <property type="entry name" value="Uncharacterised_YqcI/YcgG"/>
</dbReference>
<evidence type="ECO:0000256" key="1">
    <source>
        <dbReference type="SAM" id="MobiDB-lite"/>
    </source>
</evidence>
<comment type="caution">
    <text evidence="2">The sequence shown here is derived from an EMBL/GenBank/DDBJ whole genome shotgun (WGS) entry which is preliminary data.</text>
</comment>
<name>A0ABT6RY43_9ACTN</name>
<dbReference type="RefSeq" id="WP_282515819.1">
    <property type="nucleotide sequence ID" value="NZ_JASCIR010000026.1"/>
</dbReference>
<organism evidence="2 3">
    <name type="scientific">Streptomyces solicavernae</name>
    <dbReference type="NCBI Taxonomy" id="3043614"/>
    <lineage>
        <taxon>Bacteria</taxon>
        <taxon>Bacillati</taxon>
        <taxon>Actinomycetota</taxon>
        <taxon>Actinomycetes</taxon>
        <taxon>Kitasatosporales</taxon>
        <taxon>Streptomycetaceae</taxon>
        <taxon>Streptomyces</taxon>
    </lineage>
</organism>
<dbReference type="EMBL" id="JASCIR010000026">
    <property type="protein sequence ID" value="MDI3389354.1"/>
    <property type="molecule type" value="Genomic_DNA"/>
</dbReference>
<evidence type="ECO:0000313" key="2">
    <source>
        <dbReference type="EMBL" id="MDI3389354.1"/>
    </source>
</evidence>
<sequence>MDDIPHPVRISEQLEEWVSGDTFSCLAAKAALRRKTLRSVELARLASEEATLELHGELTEFADKYLGPEEDFATLIAVFDGPDGLSEQEFNTLLWRQLTALHELDMARGHRWAADVSADPLSTEFAFSVAGHPFFLVGMHSNASRVSRRFSKPAIAFNSHHQFRRLKTSGVYGGLQKRIRKREIRLQQSINPNLAEFGEDSEARQYAGHATAPEWNCPFRPSPEAKRHANAE</sequence>
<dbReference type="PANTHER" id="PTHR40045">
    <property type="entry name" value="YCGG FAMILY PROTEIN"/>
    <property type="match status" value="1"/>
</dbReference>
<dbReference type="NCBIfam" id="NF041366">
    <property type="entry name" value="GntA_guanitoxin"/>
    <property type="match status" value="1"/>
</dbReference>
<feature type="region of interest" description="Disordered" evidence="1">
    <location>
        <begin position="211"/>
        <end position="232"/>
    </location>
</feature>
<protein>
    <submittedName>
        <fullName evidence="2">Guanitoxin biosynthesis heme-dependent pre-guanitoxin N-hydroxylase GntA</fullName>
    </submittedName>
</protein>
<accession>A0ABT6RY43</accession>